<sequence length="251" mass="27067">MDAAEEVVMFMSADVVGSTSFKVQAQREQSDWLEAFASLFRELPLVFMGQLAAAFIEHDDVPEAGVWKVMGDEVILMAVPNSAEVAEGLTVAFCNTVRQCDARISERWPLNLRGTCWAASIGRRNRRIEIPEMFGGRDGSTYIDYLGPDVDTGFRLSAHSGHGEVIVSPNLVESLAVRESEALQFHDAGSAVLKGVIQGRPFPLWLASADGAATRPATPAAEVASRLAGYRRALKTEHGIECAAPVFGTAA</sequence>
<organism evidence="1 2">
    <name type="scientific">Pseudomarimonas salicorniae</name>
    <dbReference type="NCBI Taxonomy" id="2933270"/>
    <lineage>
        <taxon>Bacteria</taxon>
        <taxon>Pseudomonadati</taxon>
        <taxon>Pseudomonadota</taxon>
        <taxon>Gammaproteobacteria</taxon>
        <taxon>Lysobacterales</taxon>
        <taxon>Lysobacteraceae</taxon>
        <taxon>Pseudomarimonas</taxon>
    </lineage>
</organism>
<gene>
    <name evidence="1" type="ORF">M0G41_05245</name>
</gene>
<dbReference type="Gene3D" id="3.30.70.1230">
    <property type="entry name" value="Nucleotide cyclase"/>
    <property type="match status" value="1"/>
</dbReference>
<evidence type="ECO:0008006" key="3">
    <source>
        <dbReference type="Google" id="ProtNLM"/>
    </source>
</evidence>
<accession>A0ABT0GEU9</accession>
<evidence type="ECO:0000313" key="1">
    <source>
        <dbReference type="EMBL" id="MCK7593075.1"/>
    </source>
</evidence>
<protein>
    <recommendedName>
        <fullName evidence="3">Adenylate cyclase, class 3</fullName>
    </recommendedName>
</protein>
<evidence type="ECO:0000313" key="2">
    <source>
        <dbReference type="Proteomes" id="UP001431449"/>
    </source>
</evidence>
<reference evidence="1" key="1">
    <citation type="submission" date="2022-04" db="EMBL/GenBank/DDBJ databases">
        <title>Lysobacter sp. CAU 1642 isolated from sea sand.</title>
        <authorList>
            <person name="Kim W."/>
        </authorList>
    </citation>
    <scope>NUCLEOTIDE SEQUENCE</scope>
    <source>
        <strain evidence="1">CAU 1642</strain>
    </source>
</reference>
<dbReference type="Proteomes" id="UP001431449">
    <property type="component" value="Unassembled WGS sequence"/>
</dbReference>
<name>A0ABT0GEU9_9GAMM</name>
<dbReference type="InterPro" id="IPR029787">
    <property type="entry name" value="Nucleotide_cyclase"/>
</dbReference>
<dbReference type="RefSeq" id="WP_248206083.1">
    <property type="nucleotide sequence ID" value="NZ_JALNMH010000003.1"/>
</dbReference>
<dbReference type="EMBL" id="JALNMH010000003">
    <property type="protein sequence ID" value="MCK7593075.1"/>
    <property type="molecule type" value="Genomic_DNA"/>
</dbReference>
<dbReference type="SUPFAM" id="SSF55073">
    <property type="entry name" value="Nucleotide cyclase"/>
    <property type="match status" value="1"/>
</dbReference>
<comment type="caution">
    <text evidence="1">The sequence shown here is derived from an EMBL/GenBank/DDBJ whole genome shotgun (WGS) entry which is preliminary data.</text>
</comment>
<proteinExistence type="predicted"/>
<keyword evidence="2" id="KW-1185">Reference proteome</keyword>